<dbReference type="CDD" id="cd00063">
    <property type="entry name" value="FN3"/>
    <property type="match status" value="1"/>
</dbReference>
<keyword evidence="1" id="KW-0326">Glycosidase</keyword>
<feature type="region of interest" description="Disordered" evidence="3">
    <location>
        <begin position="529"/>
        <end position="564"/>
    </location>
</feature>
<evidence type="ECO:0000256" key="1">
    <source>
        <dbReference type="ARBA" id="ARBA00023295"/>
    </source>
</evidence>
<feature type="compositionally biased region" description="Low complexity" evidence="3">
    <location>
        <begin position="535"/>
        <end position="558"/>
    </location>
</feature>
<protein>
    <submittedName>
        <fullName evidence="5">Fibronectin type III domain protein</fullName>
    </submittedName>
</protein>
<dbReference type="OrthoDB" id="3636760at2"/>
<comment type="caution">
    <text evidence="5">The sequence shown here is derived from an EMBL/GenBank/DDBJ whole genome shotgun (WGS) entry which is preliminary data.</text>
</comment>
<keyword evidence="2" id="KW-0119">Carbohydrate metabolism</keyword>
<accession>A0A420XV70</accession>
<evidence type="ECO:0000256" key="3">
    <source>
        <dbReference type="SAM" id="MobiDB-lite"/>
    </source>
</evidence>
<dbReference type="InterPro" id="IPR013783">
    <property type="entry name" value="Ig-like_fold"/>
</dbReference>
<dbReference type="Gene3D" id="2.60.40.10">
    <property type="entry name" value="Immunoglobulins"/>
    <property type="match status" value="1"/>
</dbReference>
<dbReference type="InParanoid" id="A0A420XV70"/>
<dbReference type="SMART" id="SM00060">
    <property type="entry name" value="FN3"/>
    <property type="match status" value="1"/>
</dbReference>
<dbReference type="InterPro" id="IPR003961">
    <property type="entry name" value="FN3_dom"/>
</dbReference>
<dbReference type="Pfam" id="PF00041">
    <property type="entry name" value="fn3"/>
    <property type="match status" value="1"/>
</dbReference>
<evidence type="ECO:0000313" key="5">
    <source>
        <dbReference type="EMBL" id="RKS84185.1"/>
    </source>
</evidence>
<dbReference type="RefSeq" id="WP_121191383.1">
    <property type="nucleotide sequence ID" value="NZ_RBWV01000001.1"/>
</dbReference>
<name>A0A420XV70_9ACTN</name>
<gene>
    <name evidence="5" type="ORF">CLV35_0001</name>
</gene>
<organism evidence="5 6">
    <name type="scientific">Motilibacter peucedani</name>
    <dbReference type="NCBI Taxonomy" id="598650"/>
    <lineage>
        <taxon>Bacteria</taxon>
        <taxon>Bacillati</taxon>
        <taxon>Actinomycetota</taxon>
        <taxon>Actinomycetes</taxon>
        <taxon>Motilibacterales</taxon>
        <taxon>Motilibacteraceae</taxon>
        <taxon>Motilibacter</taxon>
    </lineage>
</organism>
<dbReference type="PROSITE" id="PS50853">
    <property type="entry name" value="FN3"/>
    <property type="match status" value="1"/>
</dbReference>
<evidence type="ECO:0000256" key="2">
    <source>
        <dbReference type="ARBA" id="ARBA00023326"/>
    </source>
</evidence>
<dbReference type="InterPro" id="IPR036116">
    <property type="entry name" value="FN3_sf"/>
</dbReference>
<sequence length="577" mass="57453">MAPSTAHGPHVAALTRREVPSVMPFVLPPSRCARTASLAVLLACGAALSTLAGATGAAAAAPVGDSVPPTVGVPVLSSAVVAFPTPGDGYGRAVQVRVPVTDDASGVAAASLRLRAPDGSYRLYCSAPAAGCLSVVRGSLTASDWWVTVALDSLDAGTWTVADYDVVDAAGNEAVGPFSPAPSFVVGRLPGPVKAVRVVPGDASLAVSWSPPTDAGSGVTGYRVEVTGPDGAPVASPTLGAATTATVVGGLTDGTSYRVRVVVLGVVGETRDRTPAARETTPRAALPATAVLGVTGLGPGARGALGVPAQRIELALRPPAAASGVIVTLLDAAGVDRQHYDLPSAPGPDGVQHVLVESPGNGPVTLHVRARSSFPAYSPESDVVVLGVAAASLPDRPTARRTVLAGAPLHVTGTLVDATSQAPLAGQPATLGLEPLTGARPHVLARTTSDSSGHLAATVRVRASGYLVWHCAGGTSRVGAVGTAARLLVTPAVAVAAPRTAAAGRPFRVTATVTGRATRTAAVLQERVAGRWRTRPASSSRTAGSRPRSSRGRPAPTSCASSCPRCAGCTGLAPAGP</sequence>
<evidence type="ECO:0000313" key="6">
    <source>
        <dbReference type="Proteomes" id="UP000281955"/>
    </source>
</evidence>
<reference evidence="5 6" key="1">
    <citation type="submission" date="2018-10" db="EMBL/GenBank/DDBJ databases">
        <title>Genomic Encyclopedia of Archaeal and Bacterial Type Strains, Phase II (KMG-II): from individual species to whole genera.</title>
        <authorList>
            <person name="Goeker M."/>
        </authorList>
    </citation>
    <scope>NUCLEOTIDE SEQUENCE [LARGE SCALE GENOMIC DNA]</scope>
    <source>
        <strain evidence="5 6">RP-AC37</strain>
    </source>
</reference>
<keyword evidence="6" id="KW-1185">Reference proteome</keyword>
<dbReference type="GO" id="GO:0000272">
    <property type="term" value="P:polysaccharide catabolic process"/>
    <property type="evidence" value="ECO:0007669"/>
    <property type="project" value="UniProtKB-KW"/>
</dbReference>
<dbReference type="GO" id="GO:0016798">
    <property type="term" value="F:hydrolase activity, acting on glycosyl bonds"/>
    <property type="evidence" value="ECO:0007669"/>
    <property type="project" value="UniProtKB-KW"/>
</dbReference>
<evidence type="ECO:0000259" key="4">
    <source>
        <dbReference type="PROSITE" id="PS50853"/>
    </source>
</evidence>
<dbReference type="SUPFAM" id="SSF49265">
    <property type="entry name" value="Fibronectin type III"/>
    <property type="match status" value="1"/>
</dbReference>
<dbReference type="Proteomes" id="UP000281955">
    <property type="component" value="Unassembled WGS sequence"/>
</dbReference>
<dbReference type="EMBL" id="RBWV01000001">
    <property type="protein sequence ID" value="RKS84185.1"/>
    <property type="molecule type" value="Genomic_DNA"/>
</dbReference>
<proteinExistence type="predicted"/>
<feature type="domain" description="Fibronectin type-III" evidence="4">
    <location>
        <begin position="189"/>
        <end position="284"/>
    </location>
</feature>
<keyword evidence="1" id="KW-0378">Hydrolase</keyword>
<keyword evidence="2" id="KW-0624">Polysaccharide degradation</keyword>
<dbReference type="AlphaFoldDB" id="A0A420XV70"/>